<organism evidence="2">
    <name type="scientific">freshwater metagenome</name>
    <dbReference type="NCBI Taxonomy" id="449393"/>
    <lineage>
        <taxon>unclassified sequences</taxon>
        <taxon>metagenomes</taxon>
        <taxon>ecological metagenomes</taxon>
    </lineage>
</organism>
<feature type="transmembrane region" description="Helical" evidence="1">
    <location>
        <begin position="52"/>
        <end position="74"/>
    </location>
</feature>
<dbReference type="Gene3D" id="2.160.20.80">
    <property type="entry name" value="E3 ubiquitin-protein ligase SopA"/>
    <property type="match status" value="2"/>
</dbReference>
<name>A0A6J6XI05_9ZZZZ</name>
<protein>
    <submittedName>
        <fullName evidence="2">Unannotated protein</fullName>
    </submittedName>
</protein>
<dbReference type="AlphaFoldDB" id="A0A6J6XI05"/>
<evidence type="ECO:0000313" key="2">
    <source>
        <dbReference type="EMBL" id="CAB4794846.1"/>
    </source>
</evidence>
<keyword evidence="1" id="KW-0472">Membrane</keyword>
<accession>A0A6J6XI05</accession>
<dbReference type="InterPro" id="IPR051082">
    <property type="entry name" value="Pentapeptide-BTB/POZ_domain"/>
</dbReference>
<dbReference type="PANTHER" id="PTHR14136:SF17">
    <property type="entry name" value="BTB_POZ DOMAIN-CONTAINING PROTEIN KCTD9"/>
    <property type="match status" value="1"/>
</dbReference>
<keyword evidence="1" id="KW-0812">Transmembrane</keyword>
<reference evidence="2" key="1">
    <citation type="submission" date="2020-05" db="EMBL/GenBank/DDBJ databases">
        <authorList>
            <person name="Chiriac C."/>
            <person name="Salcher M."/>
            <person name="Ghai R."/>
            <person name="Kavagutti S V."/>
        </authorList>
    </citation>
    <scope>NUCLEOTIDE SEQUENCE</scope>
</reference>
<dbReference type="SUPFAM" id="SSF141571">
    <property type="entry name" value="Pentapeptide repeat-like"/>
    <property type="match status" value="1"/>
</dbReference>
<dbReference type="Pfam" id="PF00805">
    <property type="entry name" value="Pentapeptide"/>
    <property type="match status" value="2"/>
</dbReference>
<sequence>MVAQSWCFDSAEFGRALQPADVCQNGTRIGGAMSTEEKTKTTSRAATRRKKLIGGLGAAVVLAAVVVTIVSVAGGSGSRSGTLMTINGVQYDIATGANLAGADLSGANFTNVDLSGANLTGANLNNATLTGAKFGCIPVNNAQKCANFTNLKASGIIGTPAPLPAKWVLKSGFLLGPTVNLSGLSFQDSTILASSTAPGIDLTGANLRGTNLKGAALANAILTNADLTGALARNSETNSGSFQPTTFPAVIWNNTTCVNGSNSNSTNNTCVNIGY</sequence>
<dbReference type="PANTHER" id="PTHR14136">
    <property type="entry name" value="BTB_POZ DOMAIN-CONTAINING PROTEIN KCTD9"/>
    <property type="match status" value="1"/>
</dbReference>
<gene>
    <name evidence="2" type="ORF">UFOPK3001_00558</name>
</gene>
<evidence type="ECO:0000256" key="1">
    <source>
        <dbReference type="SAM" id="Phobius"/>
    </source>
</evidence>
<proteinExistence type="predicted"/>
<dbReference type="InterPro" id="IPR001646">
    <property type="entry name" value="5peptide_repeat"/>
</dbReference>
<keyword evidence="1" id="KW-1133">Transmembrane helix</keyword>
<dbReference type="EMBL" id="CAFAAJ010000025">
    <property type="protein sequence ID" value="CAB4794846.1"/>
    <property type="molecule type" value="Genomic_DNA"/>
</dbReference>